<dbReference type="PANTHER" id="PTHR30634">
    <property type="entry name" value="OUTER MEMBRANE LOLAB LIPOPROTEIN INSERTION APPARATUS"/>
    <property type="match status" value="1"/>
</dbReference>
<dbReference type="InterPro" id="IPR036465">
    <property type="entry name" value="vWFA_dom_sf"/>
</dbReference>
<reference evidence="2 4" key="2">
    <citation type="submission" date="2016-02" db="EMBL/GenBank/DDBJ databases">
        <title>Complete Genome Sequence of Propionibacterium acidipropionici ATCC 55737.</title>
        <authorList>
            <person name="Luna Flores C.H."/>
            <person name="Nielsen L.K."/>
            <person name="Marcellin E."/>
        </authorList>
    </citation>
    <scope>NUCLEOTIDE SEQUENCE [LARGE SCALE GENOMIC DNA]</scope>
    <source>
        <strain evidence="2 4">ATCC 55737</strain>
    </source>
</reference>
<dbReference type="EMBL" id="CP015970">
    <property type="protein sequence ID" value="AOZ46321.1"/>
    <property type="molecule type" value="Genomic_DNA"/>
</dbReference>
<dbReference type="InterPro" id="IPR002035">
    <property type="entry name" value="VWF_A"/>
</dbReference>
<reference evidence="3 5" key="1">
    <citation type="journal article" date="2016" name="Plant Dis.">
        <title>Improved production of propionic acid using genome shuffling.</title>
        <authorList>
            <person name="Luna-Flores C.H."/>
            <person name="Palfreyman R.W."/>
            <person name="Kromer J.O."/>
            <person name="Nielsen L.K."/>
            <person name="Marcellin E."/>
        </authorList>
    </citation>
    <scope>NUCLEOTIDE SEQUENCE [LARGE SCALE GENOMIC DNA]</scope>
    <source>
        <strain evidence="3 5">F3E8</strain>
    </source>
</reference>
<dbReference type="RefSeq" id="WP_062819189.1">
    <property type="nucleotide sequence ID" value="NZ_CP014352.1"/>
</dbReference>
<dbReference type="Proteomes" id="UP000075221">
    <property type="component" value="Chromosome"/>
</dbReference>
<sequence>MDEALARRGIRRARGRGGIRRTGGRGASELTTFDWLDDITRLFPTETVERLERDAVERFQIDDLLTDPEVLARVEPSTAMLKAVLRTKHLMNPQVLQAARRLVRRVIDELMERLTRRVRTAFTGARTRTPTRVRNSRNFDLGRTLRANLRHYDPVHRRVVISEPLFVARDQRRLHPWQVILLVDQSDSMAGSVIHSAVTAACLRGLPGIRTHLVAFDTEVVDLTRDVTDPVELLMKVHLGGGTDIGRAVQYGAQLIDNPRRAVVVLITDLYEGGAPGLLVQQVSRLLDQGSVVLVLAALDDEGTPEFDHGLGQRLADLGARVGAMTPGRLAEFLAATIGGS</sequence>
<evidence type="ECO:0000313" key="4">
    <source>
        <dbReference type="Proteomes" id="UP000075221"/>
    </source>
</evidence>
<feature type="domain" description="VWFA" evidence="1">
    <location>
        <begin position="176"/>
        <end position="338"/>
    </location>
</feature>
<dbReference type="Pfam" id="PF05762">
    <property type="entry name" value="VWA_CoxE"/>
    <property type="match status" value="1"/>
</dbReference>
<dbReference type="AlphaFoldDB" id="A0AAC8YDQ6"/>
<dbReference type="SMART" id="SM00327">
    <property type="entry name" value="VWA"/>
    <property type="match status" value="1"/>
</dbReference>
<gene>
    <name evidence="3" type="ORF">A8L58_05885</name>
    <name evidence="2" type="ORF">AXH35_04420</name>
</gene>
<dbReference type="Proteomes" id="UP000178666">
    <property type="component" value="Chromosome"/>
</dbReference>
<evidence type="ECO:0000313" key="3">
    <source>
        <dbReference type="EMBL" id="AOZ46321.1"/>
    </source>
</evidence>
<dbReference type="EMBL" id="CP014352">
    <property type="protein sequence ID" value="AMS04836.1"/>
    <property type="molecule type" value="Genomic_DNA"/>
</dbReference>
<evidence type="ECO:0000259" key="1">
    <source>
        <dbReference type="SMART" id="SM00327"/>
    </source>
</evidence>
<dbReference type="Gene3D" id="3.40.50.410">
    <property type="entry name" value="von Willebrand factor, type A domain"/>
    <property type="match status" value="1"/>
</dbReference>
<dbReference type="SUPFAM" id="SSF53300">
    <property type="entry name" value="vWA-like"/>
    <property type="match status" value="1"/>
</dbReference>
<name>A0AAC8YDQ6_9ACTN</name>
<dbReference type="InterPro" id="IPR050458">
    <property type="entry name" value="LolB"/>
</dbReference>
<evidence type="ECO:0000313" key="5">
    <source>
        <dbReference type="Proteomes" id="UP000178666"/>
    </source>
</evidence>
<dbReference type="InterPro" id="IPR008912">
    <property type="entry name" value="Uncharacterised_CoxE"/>
</dbReference>
<keyword evidence="5" id="KW-1185">Reference proteome</keyword>
<accession>A0AAC8YDQ6</accession>
<protein>
    <recommendedName>
        <fullName evidence="1">VWFA domain-containing protein</fullName>
    </recommendedName>
</protein>
<dbReference type="PANTHER" id="PTHR30634:SF16">
    <property type="entry name" value="OUTER-MEMBRANE LIPOPROTEIN LOLB"/>
    <property type="match status" value="1"/>
</dbReference>
<organism evidence="2 4">
    <name type="scientific">Acidipropionibacterium acidipropionici</name>
    <dbReference type="NCBI Taxonomy" id="1748"/>
    <lineage>
        <taxon>Bacteria</taxon>
        <taxon>Bacillati</taxon>
        <taxon>Actinomycetota</taxon>
        <taxon>Actinomycetes</taxon>
        <taxon>Propionibacteriales</taxon>
        <taxon>Propionibacteriaceae</taxon>
        <taxon>Acidipropionibacterium</taxon>
    </lineage>
</organism>
<evidence type="ECO:0000313" key="2">
    <source>
        <dbReference type="EMBL" id="AMS04836.1"/>
    </source>
</evidence>
<proteinExistence type="predicted"/>